<dbReference type="AlphaFoldDB" id="A0A7R9JB86"/>
<name>A0A7R9JB86_TIMCA</name>
<accession>A0A7R9JB86</accession>
<reference evidence="2" key="1">
    <citation type="submission" date="2020-11" db="EMBL/GenBank/DDBJ databases">
        <authorList>
            <person name="Tran Van P."/>
        </authorList>
    </citation>
    <scope>NUCLEOTIDE SEQUENCE</scope>
</reference>
<organism evidence="2">
    <name type="scientific">Timema californicum</name>
    <name type="common">California timema</name>
    <name type="synonym">Walking stick</name>
    <dbReference type="NCBI Taxonomy" id="61474"/>
    <lineage>
        <taxon>Eukaryota</taxon>
        <taxon>Metazoa</taxon>
        <taxon>Ecdysozoa</taxon>
        <taxon>Arthropoda</taxon>
        <taxon>Hexapoda</taxon>
        <taxon>Insecta</taxon>
        <taxon>Pterygota</taxon>
        <taxon>Neoptera</taxon>
        <taxon>Polyneoptera</taxon>
        <taxon>Phasmatodea</taxon>
        <taxon>Timematodea</taxon>
        <taxon>Timematoidea</taxon>
        <taxon>Timematidae</taxon>
        <taxon>Timema</taxon>
    </lineage>
</organism>
<dbReference type="InterPro" id="IPR027876">
    <property type="entry name" value="DUF4550"/>
</dbReference>
<dbReference type="EMBL" id="OE183905">
    <property type="protein sequence ID" value="CAD7576134.1"/>
    <property type="molecule type" value="Genomic_DNA"/>
</dbReference>
<proteinExistence type="predicted"/>
<dbReference type="Pfam" id="PF15084">
    <property type="entry name" value="DUF4550"/>
    <property type="match status" value="1"/>
</dbReference>
<evidence type="ECO:0000259" key="1">
    <source>
        <dbReference type="Pfam" id="PF15084"/>
    </source>
</evidence>
<evidence type="ECO:0000313" key="2">
    <source>
        <dbReference type="EMBL" id="CAD7576134.1"/>
    </source>
</evidence>
<gene>
    <name evidence="2" type="ORF">TCMB3V08_LOCUS8710</name>
</gene>
<feature type="domain" description="DUF4550" evidence="1">
    <location>
        <begin position="18"/>
        <end position="76"/>
    </location>
</feature>
<sequence length="114" mass="13098">MITKTNEVEFPQSVAEMAVYTLDEEKSLKTIMDNDIVWIPFIVNHNVNLSEEQVIGFYNHTIPFSVWTSMIKQGNRLFHSAVINAIEAFLNHMCTVWRGTVISHDDVVSYCPHV</sequence>
<protein>
    <submittedName>
        <fullName evidence="2">(California timema) hypothetical protein</fullName>
    </submittedName>
</protein>